<protein>
    <submittedName>
        <fullName evidence="9">Cation transporter</fullName>
    </submittedName>
</protein>
<dbReference type="Pfam" id="PF01545">
    <property type="entry name" value="Cation_efflux"/>
    <property type="match status" value="1"/>
</dbReference>
<comment type="caution">
    <text evidence="9">The sequence shown here is derived from an EMBL/GenBank/DDBJ whole genome shotgun (WGS) entry which is preliminary data.</text>
</comment>
<evidence type="ECO:0000256" key="2">
    <source>
        <dbReference type="ARBA" id="ARBA00022448"/>
    </source>
</evidence>
<proteinExistence type="predicted"/>
<keyword evidence="2" id="KW-0813">Transport</keyword>
<feature type="domain" description="Cation efflux protein transmembrane" evidence="8">
    <location>
        <begin position="26"/>
        <end position="222"/>
    </location>
</feature>
<dbReference type="InterPro" id="IPR027469">
    <property type="entry name" value="Cation_efflux_TMD_sf"/>
</dbReference>
<dbReference type="SUPFAM" id="SSF161111">
    <property type="entry name" value="Cation efflux protein transmembrane domain-like"/>
    <property type="match status" value="1"/>
</dbReference>
<evidence type="ECO:0000313" key="9">
    <source>
        <dbReference type="EMBL" id="MCT4332271.1"/>
    </source>
</evidence>
<organism evidence="9 10">
    <name type="scientific">Paracoccus maritimus</name>
    <dbReference type="NCBI Taxonomy" id="2933292"/>
    <lineage>
        <taxon>Bacteria</taxon>
        <taxon>Pseudomonadati</taxon>
        <taxon>Pseudomonadota</taxon>
        <taxon>Alphaproteobacteria</taxon>
        <taxon>Rhodobacterales</taxon>
        <taxon>Paracoccaceae</taxon>
        <taxon>Paracoccus</taxon>
    </lineage>
</organism>
<feature type="region of interest" description="Disordered" evidence="6">
    <location>
        <begin position="302"/>
        <end position="321"/>
    </location>
</feature>
<evidence type="ECO:0000256" key="4">
    <source>
        <dbReference type="ARBA" id="ARBA00022989"/>
    </source>
</evidence>
<accession>A0ABT2K7A5</accession>
<gene>
    <name evidence="9" type="ORF">MU516_05230</name>
</gene>
<feature type="compositionally biased region" description="Pro residues" evidence="6">
    <location>
        <begin position="312"/>
        <end position="321"/>
    </location>
</feature>
<keyword evidence="5 7" id="KW-0472">Membrane</keyword>
<feature type="transmembrane region" description="Helical" evidence="7">
    <location>
        <begin position="82"/>
        <end position="103"/>
    </location>
</feature>
<evidence type="ECO:0000256" key="3">
    <source>
        <dbReference type="ARBA" id="ARBA00022692"/>
    </source>
</evidence>
<comment type="subcellular location">
    <subcellularLocation>
        <location evidence="1">Membrane</location>
        <topology evidence="1">Multi-pass membrane protein</topology>
    </subcellularLocation>
</comment>
<dbReference type="PANTHER" id="PTHR43840:SF15">
    <property type="entry name" value="MITOCHONDRIAL METAL TRANSPORTER 1-RELATED"/>
    <property type="match status" value="1"/>
</dbReference>
<sequence>MNELPDEIQRKLAKAARLEWWSLGFLISIIVVMYLVMGSSQAMKTAWIEDTLSLIPPALFLITRRLETKAPTRHYPYGFHRVGSLGFFLSATALSTMGAFLIYSSATALLLREPPTIGNTQIFGHDLWLGWLMIVALAYSVVPPVILGRKKLPLARQTMDKVLHTDAQMNAADWKTGLAGIAGIVGIGMGWWWADAAAAGFIAVDILRDGLRAMRISVSELLDGAPRQLDSPDIHPLVDRIGRNLEQLGWGSGVKVRETGRYVRASLEPETGRAISVDEALKIGAENDAWRLIVVNRTVRMNSSAGSDGKDPPPGGPDQRK</sequence>
<evidence type="ECO:0000259" key="8">
    <source>
        <dbReference type="Pfam" id="PF01545"/>
    </source>
</evidence>
<dbReference type="EMBL" id="JANAVZ010000002">
    <property type="protein sequence ID" value="MCT4332271.1"/>
    <property type="molecule type" value="Genomic_DNA"/>
</dbReference>
<dbReference type="Gene3D" id="1.20.1510.10">
    <property type="entry name" value="Cation efflux protein transmembrane domain"/>
    <property type="match status" value="1"/>
</dbReference>
<evidence type="ECO:0000256" key="5">
    <source>
        <dbReference type="ARBA" id="ARBA00023136"/>
    </source>
</evidence>
<dbReference type="PANTHER" id="PTHR43840">
    <property type="entry name" value="MITOCHONDRIAL METAL TRANSPORTER 1-RELATED"/>
    <property type="match status" value="1"/>
</dbReference>
<evidence type="ECO:0000256" key="1">
    <source>
        <dbReference type="ARBA" id="ARBA00004141"/>
    </source>
</evidence>
<dbReference type="InterPro" id="IPR050291">
    <property type="entry name" value="CDF_Transporter"/>
</dbReference>
<feature type="transmembrane region" description="Helical" evidence="7">
    <location>
        <begin position="128"/>
        <end position="147"/>
    </location>
</feature>
<evidence type="ECO:0000256" key="6">
    <source>
        <dbReference type="SAM" id="MobiDB-lite"/>
    </source>
</evidence>
<evidence type="ECO:0000256" key="7">
    <source>
        <dbReference type="SAM" id="Phobius"/>
    </source>
</evidence>
<name>A0ABT2K7A5_9RHOB</name>
<keyword evidence="10" id="KW-1185">Reference proteome</keyword>
<keyword evidence="4 7" id="KW-1133">Transmembrane helix</keyword>
<reference evidence="9 10" key="1">
    <citation type="submission" date="2022-04" db="EMBL/GenBank/DDBJ databases">
        <title>Paracoccus sp. YLB-12 draft genome sequence.</title>
        <authorList>
            <person name="Yu L."/>
        </authorList>
    </citation>
    <scope>NUCLEOTIDE SEQUENCE [LARGE SCALE GENOMIC DNA]</scope>
    <source>
        <strain evidence="9 10">YLB-12</strain>
    </source>
</reference>
<dbReference type="RefSeq" id="WP_260276170.1">
    <property type="nucleotide sequence ID" value="NZ_JANAVZ010000002.1"/>
</dbReference>
<dbReference type="Proteomes" id="UP001320702">
    <property type="component" value="Unassembled WGS sequence"/>
</dbReference>
<dbReference type="InterPro" id="IPR058533">
    <property type="entry name" value="Cation_efflux_TM"/>
</dbReference>
<keyword evidence="3 7" id="KW-0812">Transmembrane</keyword>
<feature type="transmembrane region" description="Helical" evidence="7">
    <location>
        <begin position="20"/>
        <end position="37"/>
    </location>
</feature>
<evidence type="ECO:0000313" key="10">
    <source>
        <dbReference type="Proteomes" id="UP001320702"/>
    </source>
</evidence>